<evidence type="ECO:0000313" key="1">
    <source>
        <dbReference type="EMBL" id="SKC75954.1"/>
    </source>
</evidence>
<evidence type="ECO:0000313" key="2">
    <source>
        <dbReference type="Proteomes" id="UP000190285"/>
    </source>
</evidence>
<dbReference type="AlphaFoldDB" id="A0A1T5LJ95"/>
<accession>A0A1T5LJ95</accession>
<sequence>MTFKLIKSHNAIIKLIDRYDYGGALEILQEMDLKNTDEAIMIKSCKYAVNFDFNTSYYILNSLSEEKRNHKIVLKLIENLKALIEGEPQALFSELINNIKFQIVNEEYIDFLGRIYRFKEAILKYIFVKEHLNRNKFSFLIDAMSKRRILKILRKKYKIYNPNLIYGISIYINKYVDYKTNYVEIVKLLNSEKMRSLMELRHNSIVGHGFRGVSREDIVKVYGNPYNIIDDFKYCLNLLNINVMDNKYNIINDFLKRELNCINYDNNKSKYVNEMA</sequence>
<dbReference type="Proteomes" id="UP000190285">
    <property type="component" value="Unassembled WGS sequence"/>
</dbReference>
<keyword evidence="2" id="KW-1185">Reference proteome</keyword>
<organism evidence="1 2">
    <name type="scientific">Maledivibacter halophilus</name>
    <dbReference type="NCBI Taxonomy" id="36842"/>
    <lineage>
        <taxon>Bacteria</taxon>
        <taxon>Bacillati</taxon>
        <taxon>Bacillota</taxon>
        <taxon>Clostridia</taxon>
        <taxon>Peptostreptococcales</taxon>
        <taxon>Caminicellaceae</taxon>
        <taxon>Maledivibacter</taxon>
    </lineage>
</organism>
<reference evidence="1 2" key="1">
    <citation type="submission" date="2017-02" db="EMBL/GenBank/DDBJ databases">
        <authorList>
            <person name="Peterson S.W."/>
        </authorList>
    </citation>
    <scope>NUCLEOTIDE SEQUENCE [LARGE SCALE GENOMIC DNA]</scope>
    <source>
        <strain evidence="1 2">M1</strain>
    </source>
</reference>
<protein>
    <submittedName>
        <fullName evidence="1">Uncharacterized protein</fullName>
    </submittedName>
</protein>
<gene>
    <name evidence="1" type="ORF">SAMN02194393_02924</name>
</gene>
<name>A0A1T5LJ95_9FIRM</name>
<dbReference type="STRING" id="36842.SAMN02194393_02924"/>
<proteinExistence type="predicted"/>
<dbReference type="EMBL" id="FUZT01000007">
    <property type="protein sequence ID" value="SKC75954.1"/>
    <property type="molecule type" value="Genomic_DNA"/>
</dbReference>